<proteinExistence type="predicted"/>
<sequence>MPWELFSMMQRVDWSKRWKMEAGGWKLMVDIKSIPPFNSINYNTTTFKLQASGTSPFQPPASLLQ</sequence>
<dbReference type="AlphaFoldDB" id="A0A2X2XMG7"/>
<gene>
    <name evidence="2" type="ORF">NCTC13492_01153</name>
    <name evidence="1" type="ORF">SAMN05421542_2070</name>
</gene>
<evidence type="ECO:0000313" key="4">
    <source>
        <dbReference type="Proteomes" id="UP000251670"/>
    </source>
</evidence>
<dbReference type="Proteomes" id="UP000199426">
    <property type="component" value="Unassembled WGS sequence"/>
</dbReference>
<evidence type="ECO:0000313" key="2">
    <source>
        <dbReference type="EMBL" id="SQB27570.1"/>
    </source>
</evidence>
<keyword evidence="3" id="KW-1185">Reference proteome</keyword>
<evidence type="ECO:0000313" key="1">
    <source>
        <dbReference type="EMBL" id="SDI86645.1"/>
    </source>
</evidence>
<dbReference type="EMBL" id="FNEG01000003">
    <property type="protein sequence ID" value="SDI86645.1"/>
    <property type="molecule type" value="Genomic_DNA"/>
</dbReference>
<dbReference type="STRING" id="445960.SAMN05421542_2070"/>
<reference evidence="2 4" key="2">
    <citation type="submission" date="2018-06" db="EMBL/GenBank/DDBJ databases">
        <authorList>
            <consortium name="Pathogen Informatics"/>
            <person name="Doyle S."/>
        </authorList>
    </citation>
    <scope>NUCLEOTIDE SEQUENCE [LARGE SCALE GENOMIC DNA]</scope>
    <source>
        <strain evidence="2 4">NCTC13492</strain>
    </source>
</reference>
<dbReference type="Proteomes" id="UP000251670">
    <property type="component" value="Unassembled WGS sequence"/>
</dbReference>
<reference evidence="1 3" key="1">
    <citation type="submission" date="2016-10" db="EMBL/GenBank/DDBJ databases">
        <authorList>
            <person name="Varghese N."/>
            <person name="Submissions S."/>
        </authorList>
    </citation>
    <scope>NUCLEOTIDE SEQUENCE [LARGE SCALE GENOMIC DNA]</scope>
    <source>
        <strain evidence="1 3">DSM 19299</strain>
    </source>
</reference>
<protein>
    <submittedName>
        <fullName evidence="2">Uncharacterized protein</fullName>
    </submittedName>
</protein>
<name>A0A2X2XMG7_CHRJE</name>
<evidence type="ECO:0000313" key="3">
    <source>
        <dbReference type="Proteomes" id="UP000199426"/>
    </source>
</evidence>
<organism evidence="2 4">
    <name type="scientific">Chryseobacterium jejuense</name>
    <dbReference type="NCBI Taxonomy" id="445960"/>
    <lineage>
        <taxon>Bacteria</taxon>
        <taxon>Pseudomonadati</taxon>
        <taxon>Bacteroidota</taxon>
        <taxon>Flavobacteriia</taxon>
        <taxon>Flavobacteriales</taxon>
        <taxon>Weeksellaceae</taxon>
        <taxon>Chryseobacterium group</taxon>
        <taxon>Chryseobacterium</taxon>
    </lineage>
</organism>
<accession>A0A2X2XMG7</accession>
<dbReference type="EMBL" id="UAWB01000002">
    <property type="protein sequence ID" value="SQB27570.1"/>
    <property type="molecule type" value="Genomic_DNA"/>
</dbReference>